<dbReference type="Proteomes" id="UP000465306">
    <property type="component" value="Unassembled WGS sequence"/>
</dbReference>
<dbReference type="EMBL" id="BLKU01000005">
    <property type="protein sequence ID" value="GFG67739.1"/>
    <property type="molecule type" value="Genomic_DNA"/>
</dbReference>
<name>A0ABQ1BVJ2_9MYCO</name>
<feature type="compositionally biased region" description="Basic and acidic residues" evidence="1">
    <location>
        <begin position="103"/>
        <end position="114"/>
    </location>
</feature>
<proteinExistence type="predicted"/>
<evidence type="ECO:0000313" key="3">
    <source>
        <dbReference type="Proteomes" id="UP000465306"/>
    </source>
</evidence>
<comment type="caution">
    <text evidence="2">The sequence shown here is derived from an EMBL/GenBank/DDBJ whole genome shotgun (WGS) entry which is preliminary data.</text>
</comment>
<reference evidence="2 3" key="1">
    <citation type="journal article" date="2019" name="Emerg. Microbes Infect.">
        <title>Comprehensive subspecies identification of 175 nontuberculous mycobacteria species based on 7547 genomic profiles.</title>
        <authorList>
            <person name="Matsumoto Y."/>
            <person name="Kinjo T."/>
            <person name="Motooka D."/>
            <person name="Nabeya D."/>
            <person name="Jung N."/>
            <person name="Uechi K."/>
            <person name="Horii T."/>
            <person name="Iida T."/>
            <person name="Fujita J."/>
            <person name="Nakamura S."/>
        </authorList>
    </citation>
    <scope>NUCLEOTIDE SEQUENCE [LARGE SCALE GENOMIC DNA]</scope>
    <source>
        <strain evidence="2 3">JCM 13573</strain>
    </source>
</reference>
<feature type="compositionally biased region" description="Basic and acidic residues" evidence="1">
    <location>
        <begin position="132"/>
        <end position="151"/>
    </location>
</feature>
<gene>
    <name evidence="2" type="ORF">MKUB_52290</name>
</gene>
<evidence type="ECO:0000256" key="1">
    <source>
        <dbReference type="SAM" id="MobiDB-lite"/>
    </source>
</evidence>
<sequence>MGVSALLGRMAARRGHVILVEVSGYWQLRAEVERALLSRGWCVAVSSADADVLAVCGVPGPETTHAIVKVWDQLPGPRVRVDIAGADGIESALDRAAAEIIDQRRHGDDLREPPNGDNNADISHGHHAAMSHGDHAHVDHSDPHAGMDHSGHAAMNHGGDGARMDHGDHDAGMDHHHAAMSHGADGGHGDTNHGAHQHMGHGEMDMAPAGIALAAGGPDRDGLEMDQLHVRLGPVLNHWPAGMVLRCTLQGDVITATQVSVIDVERVEGHNEGMDSCLTHVAARQCDRIVDVLALAGWARAAAIARQARDLLLDEPDVDRAQPMLARLDRTVRRSWLLRWSLRNLCPLDGKRLEALRLPDFLAGDAYDRLLTQSGHVRGLVSNNLSPAQIAIDSNRIIDALPELVTGLDMATARIVIAGLSIDTAMTHETGPCG</sequence>
<organism evidence="2 3">
    <name type="scientific">Mycobacterium kubicae</name>
    <dbReference type="NCBI Taxonomy" id="120959"/>
    <lineage>
        <taxon>Bacteria</taxon>
        <taxon>Bacillati</taxon>
        <taxon>Actinomycetota</taxon>
        <taxon>Actinomycetes</taxon>
        <taxon>Mycobacteriales</taxon>
        <taxon>Mycobacteriaceae</taxon>
        <taxon>Mycobacterium</taxon>
        <taxon>Mycobacterium simiae complex</taxon>
    </lineage>
</organism>
<accession>A0ABQ1BVJ2</accession>
<protein>
    <submittedName>
        <fullName evidence="2">Uncharacterized protein</fullName>
    </submittedName>
</protein>
<dbReference type="RefSeq" id="WP_241007751.1">
    <property type="nucleotide sequence ID" value="NZ_BLKU01000005.1"/>
</dbReference>
<keyword evidence="3" id="KW-1185">Reference proteome</keyword>
<feature type="region of interest" description="Disordered" evidence="1">
    <location>
        <begin position="103"/>
        <end position="203"/>
    </location>
</feature>
<feature type="compositionally biased region" description="Basic and acidic residues" evidence="1">
    <location>
        <begin position="160"/>
        <end position="177"/>
    </location>
</feature>
<evidence type="ECO:0000313" key="2">
    <source>
        <dbReference type="EMBL" id="GFG67739.1"/>
    </source>
</evidence>